<reference evidence="1" key="1">
    <citation type="submission" date="2020-03" db="EMBL/GenBank/DDBJ databases">
        <title>The deep terrestrial virosphere.</title>
        <authorList>
            <person name="Holmfeldt K."/>
            <person name="Nilsson E."/>
            <person name="Simone D."/>
            <person name="Lopez-Fernandez M."/>
            <person name="Wu X."/>
            <person name="de Brujin I."/>
            <person name="Lundin D."/>
            <person name="Andersson A."/>
            <person name="Bertilsson S."/>
            <person name="Dopson M."/>
        </authorList>
    </citation>
    <scope>NUCLEOTIDE SEQUENCE</scope>
    <source>
        <strain evidence="1">MM415B06300</strain>
    </source>
</reference>
<protein>
    <submittedName>
        <fullName evidence="1">Uncharacterized protein</fullName>
    </submittedName>
</protein>
<gene>
    <name evidence="1" type="ORF">MM415B06300_0004</name>
</gene>
<name>A0A6M3LRG7_9ZZZZ</name>
<accession>A0A6M3LRG7</accession>
<organism evidence="1">
    <name type="scientific">viral metagenome</name>
    <dbReference type="NCBI Taxonomy" id="1070528"/>
    <lineage>
        <taxon>unclassified sequences</taxon>
        <taxon>metagenomes</taxon>
        <taxon>organismal metagenomes</taxon>
    </lineage>
</organism>
<sequence>MKAGDLNIKWRYIERDTHKPMTECLLQNGDTLLNRGSAFCNVNDHFVRDKGRKLSLLRAMKNAGMSKEERKVIWELYRNMTPNMRW</sequence>
<dbReference type="AlphaFoldDB" id="A0A6M3LRG7"/>
<evidence type="ECO:0000313" key="1">
    <source>
        <dbReference type="EMBL" id="QJA97373.1"/>
    </source>
</evidence>
<dbReference type="EMBL" id="MT143488">
    <property type="protein sequence ID" value="QJA97373.1"/>
    <property type="molecule type" value="Genomic_DNA"/>
</dbReference>
<proteinExistence type="predicted"/>